<dbReference type="Proteomes" id="UP000033483">
    <property type="component" value="Unassembled WGS sequence"/>
</dbReference>
<dbReference type="HAMAP" id="MF_03050">
    <property type="entry name" value="MOCOS"/>
    <property type="match status" value="1"/>
</dbReference>
<feature type="domain" description="MOSC" evidence="6">
    <location>
        <begin position="639"/>
        <end position="751"/>
    </location>
</feature>
<dbReference type="SUPFAM" id="SSF141673">
    <property type="entry name" value="MOSC N-terminal domain-like"/>
    <property type="match status" value="1"/>
</dbReference>
<feature type="region of interest" description="Disordered" evidence="5">
    <location>
        <begin position="621"/>
        <end position="661"/>
    </location>
</feature>
<keyword evidence="2 4" id="KW-0663">Pyridoxal phosphate</keyword>
<comment type="cofactor">
    <cofactor evidence="4">
        <name>pyridoxal 5'-phosphate</name>
        <dbReference type="ChEBI" id="CHEBI:597326"/>
    </cofactor>
</comment>
<feature type="active site" evidence="4">
    <location>
        <position position="380"/>
    </location>
</feature>
<evidence type="ECO:0000256" key="1">
    <source>
        <dbReference type="ARBA" id="ARBA00022679"/>
    </source>
</evidence>
<dbReference type="PANTHER" id="PTHR14237:SF80">
    <property type="entry name" value="MOLYBDENUM COFACTOR SULFURASE"/>
    <property type="match status" value="1"/>
</dbReference>
<dbReference type="InterPro" id="IPR015421">
    <property type="entry name" value="PyrdxlP-dep_Trfase_major"/>
</dbReference>
<keyword evidence="1 4" id="KW-0808">Transferase</keyword>
<keyword evidence="8" id="KW-1185">Reference proteome</keyword>
<accession>A0A0F4ZEI4</accession>
<dbReference type="GO" id="GO:0030170">
    <property type="term" value="F:pyridoxal phosphate binding"/>
    <property type="evidence" value="ECO:0007669"/>
    <property type="project" value="UniProtKB-UniRule"/>
</dbReference>
<evidence type="ECO:0000259" key="6">
    <source>
        <dbReference type="PROSITE" id="PS51340"/>
    </source>
</evidence>
<comment type="function">
    <text evidence="4">Sulfurates the molybdenum cofactor. Sulfation of molybdenum is essential for xanthine dehydrogenase (XDH) and aldehyde oxidase (ADO) enzymes in which molybdenum cofactor is liganded by 1 oxygen and 1 sulfur atom in active form.</text>
</comment>
<dbReference type="InterPro" id="IPR015424">
    <property type="entry name" value="PyrdxlP-dep_Trfase"/>
</dbReference>
<evidence type="ECO:0000256" key="5">
    <source>
        <dbReference type="SAM" id="MobiDB-lite"/>
    </source>
</evidence>
<proteinExistence type="inferred from homology"/>
<dbReference type="InterPro" id="IPR005303">
    <property type="entry name" value="MOCOS_middle"/>
</dbReference>
<name>A0A0F4ZEI4_9PEZI</name>
<dbReference type="AlphaFoldDB" id="A0A0F4ZEI4"/>
<evidence type="ECO:0000256" key="3">
    <source>
        <dbReference type="ARBA" id="ARBA00023150"/>
    </source>
</evidence>
<feature type="compositionally biased region" description="Low complexity" evidence="5">
    <location>
        <begin position="634"/>
        <end position="648"/>
    </location>
</feature>
<dbReference type="PANTHER" id="PTHR14237">
    <property type="entry name" value="MOLYBDOPTERIN COFACTOR SULFURASE MOSC"/>
    <property type="match status" value="1"/>
</dbReference>
<dbReference type="GO" id="GO:0016829">
    <property type="term" value="F:lyase activity"/>
    <property type="evidence" value="ECO:0007669"/>
    <property type="project" value="UniProtKB-UniRule"/>
</dbReference>
<dbReference type="InterPro" id="IPR000192">
    <property type="entry name" value="Aminotrans_V_dom"/>
</dbReference>
<dbReference type="EC" id="2.8.1.9" evidence="4"/>
<evidence type="ECO:0000313" key="7">
    <source>
        <dbReference type="EMBL" id="KKA29014.1"/>
    </source>
</evidence>
<reference evidence="7 8" key="1">
    <citation type="submission" date="2015-03" db="EMBL/GenBank/DDBJ databases">
        <authorList>
            <person name="Radwan O."/>
            <person name="Al-Naeli F.A."/>
            <person name="Rendon G.A."/>
            <person name="Fields C."/>
        </authorList>
    </citation>
    <scope>NUCLEOTIDE SEQUENCE [LARGE SCALE GENOMIC DNA]</scope>
    <source>
        <strain evidence="7">CR-DP1</strain>
    </source>
</reference>
<protein>
    <recommendedName>
        <fullName evidence="4">Molybdenum cofactor sulfurase</fullName>
        <shortName evidence="4">MCS</shortName>
        <shortName evidence="4">MOS</shortName>
        <shortName evidence="4">MoCo sulfurase</shortName>
        <ecNumber evidence="4">2.8.1.9</ecNumber>
    </recommendedName>
    <alternativeName>
        <fullName evidence="4">Molybdenum cofactor sulfurtransferase</fullName>
    </alternativeName>
</protein>
<comment type="similarity">
    <text evidence="4">Belongs to the class-V pyridoxal-phosphate-dependent aminotransferase family. MOCOS subfamily.</text>
</comment>
<sequence>MAAPSDPVIYNRQIEQLRTYEYPMLQDAVYLDHAGTTLYSKSLIDAFSRSMTANLFGNPHSGSLPSQLSTTRIQNIRLRLLEFLGADPLDYDLVFTANTTAAVKLVSDAFRAQEKGFHYVYHEACHTSLVGVREEATSSQCIDSAGVELGLHKNHVKPLTLFAYPAQSHVTGQRFPLSWASTGRENTDSRIYSLLDIASYVATSPISFSDPTQAPDFAVLSLYKIFGFPDLGALLVHRDAASIFASRRYFGGGTVDTVVTGKEQWHAPKSMFLHERLEDGTLPFHNIIALDAALDTHAQLFGGMPQIFSHVMRLRERLLHGLSTFKHFNEMPVCVVYSEPGSSGPVVFNLQDSAGAWVSLSEFEKLANIKKMYVRTGGLCGPGSIAALLNLRPWEIKKNFSAGFRCGASDNDIISGKPTGLIRASLGAMSTESDVDRFLEFIQEFYCQSTQPLARISASPTRQNEVSGLVVQALTVYPIKSCGGFQVPSETEWELRPEGLAWDREWCLVHRGSGQALSQKRYPRMTLFRPTFDFNGGILEVEYCGPVTGQVTRRIQVPLSMNPALFSQHGTSNSPALTSRVCGDSIIASVYTDAHINNFFSEILDVPCALARFPAGGQGQAMRTSKLRNGRVFPSRPSQPSSPSTRISPPSPPDSDSEHKQSKLLLANESPILMIYQESVCDISSTVQAKGGREIPAASFRGNIVIGRPADTPKSFVLGAYAEEKWDSMRIGNQEFAVLGGELVNGTASKI</sequence>
<dbReference type="Pfam" id="PF03476">
    <property type="entry name" value="MOSC_N"/>
    <property type="match status" value="1"/>
</dbReference>
<dbReference type="InterPro" id="IPR028886">
    <property type="entry name" value="MoCo_sulfurase"/>
</dbReference>
<dbReference type="GO" id="GO:0008265">
    <property type="term" value="F:molybdenum cofactor sulfurtransferase activity"/>
    <property type="evidence" value="ECO:0007669"/>
    <property type="project" value="UniProtKB-UniRule"/>
</dbReference>
<dbReference type="OrthoDB" id="10264306at2759"/>
<evidence type="ECO:0000256" key="4">
    <source>
        <dbReference type="HAMAP-Rule" id="MF_03050"/>
    </source>
</evidence>
<dbReference type="GO" id="GO:0030151">
    <property type="term" value="F:molybdenum ion binding"/>
    <property type="evidence" value="ECO:0007669"/>
    <property type="project" value="UniProtKB-UniRule"/>
</dbReference>
<comment type="catalytic activity">
    <reaction evidence="4">
        <text>Mo-molybdopterin + L-cysteine + AH2 = thio-Mo-molybdopterin + L-alanine + A + H2O</text>
        <dbReference type="Rhea" id="RHEA:42636"/>
        <dbReference type="ChEBI" id="CHEBI:13193"/>
        <dbReference type="ChEBI" id="CHEBI:15377"/>
        <dbReference type="ChEBI" id="CHEBI:17499"/>
        <dbReference type="ChEBI" id="CHEBI:35235"/>
        <dbReference type="ChEBI" id="CHEBI:57972"/>
        <dbReference type="ChEBI" id="CHEBI:71302"/>
        <dbReference type="ChEBI" id="CHEBI:82685"/>
        <dbReference type="EC" id="2.8.1.9"/>
    </reaction>
</comment>
<dbReference type="Pfam" id="PF00266">
    <property type="entry name" value="Aminotran_5"/>
    <property type="match status" value="1"/>
</dbReference>
<dbReference type="InterPro" id="IPR005302">
    <property type="entry name" value="MoCF_Sase_C"/>
</dbReference>
<evidence type="ECO:0000256" key="2">
    <source>
        <dbReference type="ARBA" id="ARBA00022898"/>
    </source>
</evidence>
<organism evidence="7 8">
    <name type="scientific">Thielaviopsis punctulata</name>
    <dbReference type="NCBI Taxonomy" id="72032"/>
    <lineage>
        <taxon>Eukaryota</taxon>
        <taxon>Fungi</taxon>
        <taxon>Dikarya</taxon>
        <taxon>Ascomycota</taxon>
        <taxon>Pezizomycotina</taxon>
        <taxon>Sordariomycetes</taxon>
        <taxon>Hypocreomycetidae</taxon>
        <taxon>Microascales</taxon>
        <taxon>Ceratocystidaceae</taxon>
        <taxon>Thielaviopsis</taxon>
    </lineage>
</organism>
<dbReference type="PROSITE" id="PS51340">
    <property type="entry name" value="MOSC"/>
    <property type="match status" value="1"/>
</dbReference>
<evidence type="ECO:0000313" key="8">
    <source>
        <dbReference type="Proteomes" id="UP000033483"/>
    </source>
</evidence>
<comment type="caution">
    <text evidence="7">The sequence shown here is derived from an EMBL/GenBank/DDBJ whole genome shotgun (WGS) entry which is preliminary data.</text>
</comment>
<gene>
    <name evidence="4" type="primary">hxB</name>
    <name evidence="7" type="ORF">TD95_004537</name>
</gene>
<dbReference type="SUPFAM" id="SSF53383">
    <property type="entry name" value="PLP-dependent transferases"/>
    <property type="match status" value="1"/>
</dbReference>
<dbReference type="EMBL" id="LAEV01001051">
    <property type="protein sequence ID" value="KKA29014.1"/>
    <property type="molecule type" value="Genomic_DNA"/>
</dbReference>
<dbReference type="Gene3D" id="3.40.640.10">
    <property type="entry name" value="Type I PLP-dependent aspartate aminotransferase-like (Major domain)"/>
    <property type="match status" value="1"/>
</dbReference>
<feature type="modified residue" description="N6-(pyridoxal phosphate)lysine" evidence="4">
    <location>
        <position position="224"/>
    </location>
</feature>
<keyword evidence="3 4" id="KW-0501">Molybdenum cofactor biosynthesis</keyword>
<dbReference type="GO" id="GO:0006777">
    <property type="term" value="P:Mo-molybdopterin cofactor biosynthetic process"/>
    <property type="evidence" value="ECO:0007669"/>
    <property type="project" value="UniProtKB-UniRule"/>
</dbReference>